<name>A0AAV7T697_PLEWA</name>
<comment type="caution">
    <text evidence="1">The sequence shown here is derived from an EMBL/GenBank/DDBJ whole genome shotgun (WGS) entry which is preliminary data.</text>
</comment>
<evidence type="ECO:0000313" key="1">
    <source>
        <dbReference type="EMBL" id="KAJ1171626.1"/>
    </source>
</evidence>
<dbReference type="EMBL" id="JANPWB010000007">
    <property type="protein sequence ID" value="KAJ1171626.1"/>
    <property type="molecule type" value="Genomic_DNA"/>
</dbReference>
<keyword evidence="2" id="KW-1185">Reference proteome</keyword>
<dbReference type="AlphaFoldDB" id="A0AAV7T697"/>
<organism evidence="1 2">
    <name type="scientific">Pleurodeles waltl</name>
    <name type="common">Iberian ribbed newt</name>
    <dbReference type="NCBI Taxonomy" id="8319"/>
    <lineage>
        <taxon>Eukaryota</taxon>
        <taxon>Metazoa</taxon>
        <taxon>Chordata</taxon>
        <taxon>Craniata</taxon>
        <taxon>Vertebrata</taxon>
        <taxon>Euteleostomi</taxon>
        <taxon>Amphibia</taxon>
        <taxon>Batrachia</taxon>
        <taxon>Caudata</taxon>
        <taxon>Salamandroidea</taxon>
        <taxon>Salamandridae</taxon>
        <taxon>Pleurodelinae</taxon>
        <taxon>Pleurodeles</taxon>
    </lineage>
</organism>
<sequence length="75" mass="8156">MGSGRVRQATSVRETRCRVGANKGRKNLKRGEANPGSFSCIPSGSLAIYVSTAVKVKFDFQALHAILPLDRFYGL</sequence>
<gene>
    <name evidence="1" type="ORF">NDU88_003486</name>
</gene>
<protein>
    <submittedName>
        <fullName evidence="1">Uncharacterized protein</fullName>
    </submittedName>
</protein>
<reference evidence="1" key="1">
    <citation type="journal article" date="2022" name="bioRxiv">
        <title>Sequencing and chromosome-scale assembly of the giantPleurodeles waltlgenome.</title>
        <authorList>
            <person name="Brown T."/>
            <person name="Elewa A."/>
            <person name="Iarovenko S."/>
            <person name="Subramanian E."/>
            <person name="Araus A.J."/>
            <person name="Petzold A."/>
            <person name="Susuki M."/>
            <person name="Suzuki K.-i.T."/>
            <person name="Hayashi T."/>
            <person name="Toyoda A."/>
            <person name="Oliveira C."/>
            <person name="Osipova E."/>
            <person name="Leigh N.D."/>
            <person name="Simon A."/>
            <person name="Yun M.H."/>
        </authorList>
    </citation>
    <scope>NUCLEOTIDE SEQUENCE</scope>
    <source>
        <strain evidence="1">20211129_DDA</strain>
        <tissue evidence="1">Liver</tissue>
    </source>
</reference>
<evidence type="ECO:0000313" key="2">
    <source>
        <dbReference type="Proteomes" id="UP001066276"/>
    </source>
</evidence>
<accession>A0AAV7T697</accession>
<proteinExistence type="predicted"/>
<dbReference type="Proteomes" id="UP001066276">
    <property type="component" value="Chromosome 4_1"/>
</dbReference>